<gene>
    <name evidence="2" type="ORF">MtrunA17_Chr1g0152111</name>
</gene>
<evidence type="ECO:0008006" key="3">
    <source>
        <dbReference type="Google" id="ProtNLM"/>
    </source>
</evidence>
<evidence type="ECO:0000313" key="2">
    <source>
        <dbReference type="EMBL" id="RHN77194.1"/>
    </source>
</evidence>
<dbReference type="Gramene" id="rna620">
    <property type="protein sequence ID" value="RHN77194.1"/>
    <property type="gene ID" value="gene620"/>
</dbReference>
<proteinExistence type="predicted"/>
<dbReference type="Proteomes" id="UP000265566">
    <property type="component" value="Chromosome 1"/>
</dbReference>
<feature type="transmembrane region" description="Helical" evidence="1">
    <location>
        <begin position="63"/>
        <end position="85"/>
    </location>
</feature>
<evidence type="ECO:0000256" key="1">
    <source>
        <dbReference type="SAM" id="Phobius"/>
    </source>
</evidence>
<reference evidence="2" key="1">
    <citation type="journal article" date="2018" name="Nat. Plants">
        <title>Whole-genome landscape of Medicago truncatula symbiotic genes.</title>
        <authorList>
            <person name="Pecrix Y."/>
            <person name="Gamas P."/>
            <person name="Carrere S."/>
        </authorList>
    </citation>
    <scope>NUCLEOTIDE SEQUENCE</scope>
    <source>
        <tissue evidence="2">Leaves</tissue>
    </source>
</reference>
<protein>
    <recommendedName>
        <fullName evidence="3">Transmembrane protein</fullName>
    </recommendedName>
</protein>
<dbReference type="EMBL" id="PSQE01000001">
    <property type="protein sequence ID" value="RHN77194.1"/>
    <property type="molecule type" value="Genomic_DNA"/>
</dbReference>
<feature type="transmembrane region" description="Helical" evidence="1">
    <location>
        <begin position="30"/>
        <end position="51"/>
    </location>
</feature>
<sequence length="158" mass="18770">MEMMELCYHICYTLCFEFCLPPFMDWMESFVTMNMTAEFIFYACLTLFIHLYFHRFIHWINPFINITTKGMLTPIVITIILFHRFDWSFASTPMDFKMALFSHICYGILFNLSIPRIIHWINPSSNVTNEFLLIPILSAIIEFHSWMPLSELEPSQGS</sequence>
<name>A0A396JJ48_MEDTR</name>
<dbReference type="AlphaFoldDB" id="A0A396JJ48"/>
<organism evidence="2">
    <name type="scientific">Medicago truncatula</name>
    <name type="common">Barrel medic</name>
    <name type="synonym">Medicago tribuloides</name>
    <dbReference type="NCBI Taxonomy" id="3880"/>
    <lineage>
        <taxon>Eukaryota</taxon>
        <taxon>Viridiplantae</taxon>
        <taxon>Streptophyta</taxon>
        <taxon>Embryophyta</taxon>
        <taxon>Tracheophyta</taxon>
        <taxon>Spermatophyta</taxon>
        <taxon>Magnoliopsida</taxon>
        <taxon>eudicotyledons</taxon>
        <taxon>Gunneridae</taxon>
        <taxon>Pentapetalae</taxon>
        <taxon>rosids</taxon>
        <taxon>fabids</taxon>
        <taxon>Fabales</taxon>
        <taxon>Fabaceae</taxon>
        <taxon>Papilionoideae</taxon>
        <taxon>50 kb inversion clade</taxon>
        <taxon>NPAAA clade</taxon>
        <taxon>Hologalegina</taxon>
        <taxon>IRL clade</taxon>
        <taxon>Trifolieae</taxon>
        <taxon>Medicago</taxon>
    </lineage>
</organism>
<comment type="caution">
    <text evidence="2">The sequence shown here is derived from an EMBL/GenBank/DDBJ whole genome shotgun (WGS) entry which is preliminary data.</text>
</comment>
<keyword evidence="1" id="KW-1133">Transmembrane helix</keyword>
<keyword evidence="1" id="KW-0812">Transmembrane</keyword>
<accession>A0A396JJ48</accession>
<feature type="transmembrane region" description="Helical" evidence="1">
    <location>
        <begin position="100"/>
        <end position="119"/>
    </location>
</feature>
<keyword evidence="1" id="KW-0472">Membrane</keyword>